<dbReference type="EMBL" id="CAXLJL010000822">
    <property type="protein sequence ID" value="CAL5141066.1"/>
    <property type="molecule type" value="Genomic_DNA"/>
</dbReference>
<name>A0AAV2TXV4_CALDB</name>
<proteinExistence type="predicted"/>
<comment type="caution">
    <text evidence="2">The sequence shown here is derived from an EMBL/GenBank/DDBJ whole genome shotgun (WGS) entry which is preliminary data.</text>
</comment>
<sequence>MHEQTDSVGQSSQTHVSKPDSDNGVPIWPKIQLSAEFKEDIRKAFLLFDRNGEGTVDVDAVRVPNFPRFLEHWGRRRSCSRVNRLLDQGVLVFRFISSDT</sequence>
<evidence type="ECO:0000313" key="2">
    <source>
        <dbReference type="EMBL" id="CAL5141066.1"/>
    </source>
</evidence>
<feature type="compositionally biased region" description="Polar residues" evidence="1">
    <location>
        <begin position="1"/>
        <end position="16"/>
    </location>
</feature>
<evidence type="ECO:0000256" key="1">
    <source>
        <dbReference type="SAM" id="MobiDB-lite"/>
    </source>
</evidence>
<dbReference type="AlphaFoldDB" id="A0AAV2TXV4"/>
<evidence type="ECO:0000313" key="3">
    <source>
        <dbReference type="Proteomes" id="UP001497525"/>
    </source>
</evidence>
<evidence type="ECO:0008006" key="4">
    <source>
        <dbReference type="Google" id="ProtNLM"/>
    </source>
</evidence>
<dbReference type="Proteomes" id="UP001497525">
    <property type="component" value="Unassembled WGS sequence"/>
</dbReference>
<feature type="region of interest" description="Disordered" evidence="1">
    <location>
        <begin position="1"/>
        <end position="27"/>
    </location>
</feature>
<accession>A0AAV2TXV4</accession>
<gene>
    <name evidence="2" type="ORF">CDAUBV1_LOCUS16348</name>
</gene>
<dbReference type="InterPro" id="IPR011992">
    <property type="entry name" value="EF-hand-dom_pair"/>
</dbReference>
<dbReference type="SUPFAM" id="SSF47473">
    <property type="entry name" value="EF-hand"/>
    <property type="match status" value="1"/>
</dbReference>
<reference evidence="2" key="1">
    <citation type="submission" date="2024-06" db="EMBL/GenBank/DDBJ databases">
        <authorList>
            <person name="Liu X."/>
            <person name="Lenzi L."/>
            <person name="Haldenby T S."/>
            <person name="Uol C."/>
        </authorList>
    </citation>
    <scope>NUCLEOTIDE SEQUENCE</scope>
</reference>
<protein>
    <recommendedName>
        <fullName evidence="4">EF-hand domain-containing protein</fullName>
    </recommendedName>
</protein>
<dbReference type="Gene3D" id="1.10.238.10">
    <property type="entry name" value="EF-hand"/>
    <property type="match status" value="1"/>
</dbReference>
<organism evidence="2 3">
    <name type="scientific">Calicophoron daubneyi</name>
    <name type="common">Rumen fluke</name>
    <name type="synonym">Paramphistomum daubneyi</name>
    <dbReference type="NCBI Taxonomy" id="300641"/>
    <lineage>
        <taxon>Eukaryota</taxon>
        <taxon>Metazoa</taxon>
        <taxon>Spiralia</taxon>
        <taxon>Lophotrochozoa</taxon>
        <taxon>Platyhelminthes</taxon>
        <taxon>Trematoda</taxon>
        <taxon>Digenea</taxon>
        <taxon>Plagiorchiida</taxon>
        <taxon>Pronocephalata</taxon>
        <taxon>Paramphistomoidea</taxon>
        <taxon>Paramphistomidae</taxon>
        <taxon>Calicophoron</taxon>
    </lineage>
</organism>